<name>A0A8J3WLK7_9ACTN</name>
<accession>A0A8J3WLK7</accession>
<protein>
    <submittedName>
        <fullName evidence="2">Uncharacterized protein</fullName>
    </submittedName>
</protein>
<dbReference type="EMBL" id="BOOJ01000028">
    <property type="protein sequence ID" value="GIH92642.1"/>
    <property type="molecule type" value="Genomic_DNA"/>
</dbReference>
<dbReference type="AlphaFoldDB" id="A0A8J3WLK7"/>
<evidence type="ECO:0000313" key="2">
    <source>
        <dbReference type="EMBL" id="GIH92642.1"/>
    </source>
</evidence>
<comment type="caution">
    <text evidence="2">The sequence shown here is derived from an EMBL/GenBank/DDBJ whole genome shotgun (WGS) entry which is preliminary data.</text>
</comment>
<gene>
    <name evidence="2" type="ORF">Psi01_32720</name>
</gene>
<dbReference type="Proteomes" id="UP000619788">
    <property type="component" value="Unassembled WGS sequence"/>
</dbReference>
<keyword evidence="3" id="KW-1185">Reference proteome</keyword>
<organism evidence="2 3">
    <name type="scientific">Planobispora siamensis</name>
    <dbReference type="NCBI Taxonomy" id="936338"/>
    <lineage>
        <taxon>Bacteria</taxon>
        <taxon>Bacillati</taxon>
        <taxon>Actinomycetota</taxon>
        <taxon>Actinomycetes</taxon>
        <taxon>Streptosporangiales</taxon>
        <taxon>Streptosporangiaceae</taxon>
        <taxon>Planobispora</taxon>
    </lineage>
</organism>
<reference evidence="2 3" key="1">
    <citation type="submission" date="2021-01" db="EMBL/GenBank/DDBJ databases">
        <title>Whole genome shotgun sequence of Planobispora siamensis NBRC 107568.</title>
        <authorList>
            <person name="Komaki H."/>
            <person name="Tamura T."/>
        </authorList>
    </citation>
    <scope>NUCLEOTIDE SEQUENCE [LARGE SCALE GENOMIC DNA]</scope>
    <source>
        <strain evidence="2 3">NBRC 107568</strain>
    </source>
</reference>
<evidence type="ECO:0000313" key="3">
    <source>
        <dbReference type="Proteomes" id="UP000619788"/>
    </source>
</evidence>
<dbReference type="Pfam" id="PF18944">
    <property type="entry name" value="DUF5691"/>
    <property type="match status" value="1"/>
</dbReference>
<feature type="region of interest" description="Disordered" evidence="1">
    <location>
        <begin position="1"/>
        <end position="67"/>
    </location>
</feature>
<sequence length="505" mass="54500">MTAWQDLVSTALVGTDRRPLPDPPAVAARTGGPAAASPAAGPAATADRTDGPATAAHAAGRAAASPVADPATELLERAAVSTVRARAGQRLRAGEALEAAPAEDRPAVSRAAADRLARILGGERPRLLAEWLETAAGRGHRLAPHLLPELLDHAARDRSIRPHLGVLAGHRGRWLAGLNPAWSFLLEEATAADPSPEVWELGTSGDRRVHLSALRAADPAAARELLAATWEQEAPGDRAAFLEILADGLSPDDEPFLEAALDDRRREVRHQAADLLTRLPGSRLARRMAERVSRRFAVADGRIHVDPPFECDAEMERDGVRAKPPHGTGERSWWLQQLVARTPLGVWSELLGRPPGELVRMEVVDWGREVMAGWVRAAVLQGDPVWARELFDWDPLADLLAVLPREEQGAVAARFVRSHGLDGQLIMVLGGAAAPWGPELSKAVLQKIVELSGTQPWNLGELSRLAGERVDPALYGLAERLSPEPPVQEVAALLRFRDDMLKEFR</sequence>
<proteinExistence type="predicted"/>
<evidence type="ECO:0000256" key="1">
    <source>
        <dbReference type="SAM" id="MobiDB-lite"/>
    </source>
</evidence>
<dbReference type="InterPro" id="IPR043746">
    <property type="entry name" value="DUF5691"/>
</dbReference>
<feature type="compositionally biased region" description="Low complexity" evidence="1">
    <location>
        <begin position="25"/>
        <end position="67"/>
    </location>
</feature>